<dbReference type="Pfam" id="PF08388">
    <property type="entry name" value="GIIM"/>
    <property type="match status" value="1"/>
</dbReference>
<dbReference type="Pfam" id="PF01844">
    <property type="entry name" value="HNH"/>
    <property type="match status" value="1"/>
</dbReference>
<dbReference type="InterPro" id="IPR002711">
    <property type="entry name" value="HNH"/>
</dbReference>
<dbReference type="AlphaFoldDB" id="K9YYW8"/>
<dbReference type="InterPro" id="IPR000477">
    <property type="entry name" value="RT_dom"/>
</dbReference>
<dbReference type="KEGG" id="dsl:Dacsa_3640"/>
<dbReference type="SUPFAM" id="SSF56672">
    <property type="entry name" value="DNA/RNA polymerases"/>
    <property type="match status" value="1"/>
</dbReference>
<evidence type="ECO:0000259" key="1">
    <source>
        <dbReference type="PROSITE" id="PS50878"/>
    </source>
</evidence>
<organism evidence="2 3">
    <name type="scientific">Dactylococcopsis salina (strain PCC 8305)</name>
    <name type="common">Myxobactron salinum</name>
    <dbReference type="NCBI Taxonomy" id="13035"/>
    <lineage>
        <taxon>Bacteria</taxon>
        <taxon>Bacillati</taxon>
        <taxon>Cyanobacteriota</taxon>
        <taxon>Cyanophyceae</taxon>
        <taxon>Nodosilineales</taxon>
        <taxon>Cymatolegaceae</taxon>
        <taxon>Dactylococcopsis</taxon>
    </lineage>
</organism>
<dbReference type="GO" id="GO:0004519">
    <property type="term" value="F:endonuclease activity"/>
    <property type="evidence" value="ECO:0007669"/>
    <property type="project" value="InterPro"/>
</dbReference>
<dbReference type="NCBIfam" id="TIGR04416">
    <property type="entry name" value="group_II_RT_mat"/>
    <property type="match status" value="1"/>
</dbReference>
<dbReference type="Pfam" id="PF13655">
    <property type="entry name" value="RVT_N"/>
    <property type="match status" value="1"/>
</dbReference>
<dbReference type="SMART" id="SM00507">
    <property type="entry name" value="HNHc"/>
    <property type="match status" value="1"/>
</dbReference>
<dbReference type="eggNOG" id="COG3344">
    <property type="taxonomic scope" value="Bacteria"/>
</dbReference>
<keyword evidence="2" id="KW-0808">Transferase</keyword>
<dbReference type="GO" id="GO:0008270">
    <property type="term" value="F:zinc ion binding"/>
    <property type="evidence" value="ECO:0007669"/>
    <property type="project" value="InterPro"/>
</dbReference>
<proteinExistence type="predicted"/>
<dbReference type="Pfam" id="PF00078">
    <property type="entry name" value="RVT_1"/>
    <property type="match status" value="1"/>
</dbReference>
<dbReference type="Gene3D" id="1.10.30.50">
    <property type="match status" value="1"/>
</dbReference>
<dbReference type="PANTHER" id="PTHR34047:SF10">
    <property type="entry name" value="GROUP II INTRON-ASSOCIATED OPEN READING FRAME"/>
    <property type="match status" value="1"/>
</dbReference>
<dbReference type="OrthoDB" id="468044at2"/>
<dbReference type="InterPro" id="IPR003615">
    <property type="entry name" value="HNH_nuc"/>
</dbReference>
<dbReference type="GO" id="GO:0003964">
    <property type="term" value="F:RNA-directed DNA polymerase activity"/>
    <property type="evidence" value="ECO:0007669"/>
    <property type="project" value="UniProtKB-KW"/>
</dbReference>
<dbReference type="InterPro" id="IPR025960">
    <property type="entry name" value="RVT_N"/>
</dbReference>
<dbReference type="Proteomes" id="UP000010482">
    <property type="component" value="Chromosome"/>
</dbReference>
<keyword evidence="2" id="KW-0695">RNA-directed DNA polymerase</keyword>
<sequence length="554" mass="63253">MSSPSLINGVDGQLTDWSQINWRKARKIVKNLRGRIFRARSLGKWKQLRRLQKLLLRSRANLLLSVRQITQVNLGKRTAGVDKEVLNTPDERVKLVNSWEMPKANPTRRVYLPKPNGKKRPLGIPTVRDRVAQAIIKNILEPEWEAVFEPNSYGFRCGRSCHDAIEQCFIKFRAGNKGGHLWVLDADIKGFFDNIAHESILTAIESIPRGDLIEGWLKAGYLDKGVLNPTVMGTPQGGVISPLLANIGLHGLEDFIKSVNPKLGVIRYADDFVVTSKDKESLEHILDQIKQWMLERGLEISAEKTRIVSMEEGFDFLGFNLRHYGGKLLIKPQKKKVLTFCKKIGETLDNMKARTQEDVIKALNPLLRGFANYYRGVVSKETFNYISNRVWHYLFNWALRRHPNKSKKWVFHRYFKRLRGRNCFACYGTGRGGKEKFFMLHDISSTPIIRHVKVKGTASPDDPSLRDYWQNRSLKIGKQKWAKGSKYEQVAKMQEHKCPVCGDSLYNGEEIETHHIVPVKDGGSDDAENLVHLHKACHKQVHSSKTKTKAGSKA</sequence>
<dbReference type="PATRIC" id="fig|13035.3.peg.4122"/>
<dbReference type="GO" id="GO:0003676">
    <property type="term" value="F:nucleic acid binding"/>
    <property type="evidence" value="ECO:0007669"/>
    <property type="project" value="InterPro"/>
</dbReference>
<dbReference type="InterPro" id="IPR013597">
    <property type="entry name" value="Mat_intron_G2"/>
</dbReference>
<dbReference type="InterPro" id="IPR043128">
    <property type="entry name" value="Rev_trsase/Diguanyl_cyclase"/>
</dbReference>
<dbReference type="InterPro" id="IPR043502">
    <property type="entry name" value="DNA/RNA_pol_sf"/>
</dbReference>
<dbReference type="InterPro" id="IPR030931">
    <property type="entry name" value="Group_II_RT_mat"/>
</dbReference>
<dbReference type="CDD" id="cd00085">
    <property type="entry name" value="HNHc"/>
    <property type="match status" value="1"/>
</dbReference>
<dbReference type="PROSITE" id="PS50878">
    <property type="entry name" value="RT_POL"/>
    <property type="match status" value="1"/>
</dbReference>
<accession>K9YYW8</accession>
<dbReference type="PANTHER" id="PTHR34047">
    <property type="entry name" value="NUCLEAR INTRON MATURASE 1, MITOCHONDRIAL-RELATED"/>
    <property type="match status" value="1"/>
</dbReference>
<dbReference type="eggNOG" id="COG1403">
    <property type="taxonomic scope" value="Bacteria"/>
</dbReference>
<dbReference type="EMBL" id="CP003944">
    <property type="protein sequence ID" value="AFZ52119.1"/>
    <property type="molecule type" value="Genomic_DNA"/>
</dbReference>
<dbReference type="CDD" id="cd01651">
    <property type="entry name" value="RT_G2_intron"/>
    <property type="match status" value="1"/>
</dbReference>
<evidence type="ECO:0000313" key="2">
    <source>
        <dbReference type="EMBL" id="AFZ52119.1"/>
    </source>
</evidence>
<evidence type="ECO:0000313" key="3">
    <source>
        <dbReference type="Proteomes" id="UP000010482"/>
    </source>
</evidence>
<name>K9YYW8_DACS8</name>
<dbReference type="InterPro" id="IPR051083">
    <property type="entry name" value="GrpII_Intron_Splice-Mob/Def"/>
</dbReference>
<feature type="domain" description="Reverse transcriptase" evidence="1">
    <location>
        <begin position="93"/>
        <end position="321"/>
    </location>
</feature>
<dbReference type="HOGENOM" id="CLU_013584_15_4_3"/>
<gene>
    <name evidence="2" type="ORF">Dacsa_3640</name>
</gene>
<dbReference type="Gene3D" id="3.30.70.270">
    <property type="match status" value="1"/>
</dbReference>
<reference evidence="2" key="1">
    <citation type="submission" date="2012-04" db="EMBL/GenBank/DDBJ databases">
        <title>Finished genome of Dactylococcopsis salina PCC 8305.</title>
        <authorList>
            <consortium name="US DOE Joint Genome Institute"/>
            <person name="Gugger M."/>
            <person name="Coursin T."/>
            <person name="Rippka R."/>
            <person name="Tandeau De Marsac N."/>
            <person name="Huntemann M."/>
            <person name="Wei C.-L."/>
            <person name="Han J."/>
            <person name="Detter J.C."/>
            <person name="Han C."/>
            <person name="Tapia R."/>
            <person name="Daligault H."/>
            <person name="Chen A."/>
            <person name="Krypides N."/>
            <person name="Mavromatis K."/>
            <person name="Markowitz V."/>
            <person name="Szeto E."/>
            <person name="Ivanova N."/>
            <person name="Ovchinnikova G."/>
            <person name="Pagani I."/>
            <person name="Pati A."/>
            <person name="Goodwin L."/>
            <person name="Peters L."/>
            <person name="Pitluck S."/>
            <person name="Woyke T."/>
            <person name="Kerfeld C."/>
        </authorList>
    </citation>
    <scope>NUCLEOTIDE SEQUENCE [LARGE SCALE GENOMIC DNA]</scope>
    <source>
        <strain evidence="2">PCC 8305</strain>
    </source>
</reference>
<keyword evidence="3" id="KW-1185">Reference proteome</keyword>
<keyword evidence="2" id="KW-0548">Nucleotidyltransferase</keyword>
<protein>
    <submittedName>
        <fullName evidence="2">Retron-type reverse transcriptase</fullName>
    </submittedName>
</protein>